<reference evidence="2" key="4">
    <citation type="submission" date="2024-05" db="EMBL/GenBank/DDBJ databases">
        <authorList>
            <person name="Sun Q."/>
            <person name="Sedlacek I."/>
        </authorList>
    </citation>
    <scope>NUCLEOTIDE SEQUENCE</scope>
    <source>
        <strain evidence="2">CCM 4175</strain>
    </source>
</reference>
<dbReference type="Proteomes" id="UP000652995">
    <property type="component" value="Unassembled WGS sequence"/>
</dbReference>
<evidence type="ECO:0000313" key="2">
    <source>
        <dbReference type="EMBL" id="GGA85188.1"/>
    </source>
</evidence>
<feature type="transmembrane region" description="Helical" evidence="1">
    <location>
        <begin position="160"/>
        <end position="178"/>
    </location>
</feature>
<feature type="transmembrane region" description="Helical" evidence="1">
    <location>
        <begin position="233"/>
        <end position="252"/>
    </location>
</feature>
<organism evidence="3 4">
    <name type="scientific">Staphylococcus muscae</name>
    <dbReference type="NCBI Taxonomy" id="1294"/>
    <lineage>
        <taxon>Bacteria</taxon>
        <taxon>Bacillati</taxon>
        <taxon>Bacillota</taxon>
        <taxon>Bacilli</taxon>
        <taxon>Bacillales</taxon>
        <taxon>Staphylococcaceae</taxon>
        <taxon>Staphylococcus</taxon>
    </lineage>
</organism>
<dbReference type="GO" id="GO:0005886">
    <property type="term" value="C:plasma membrane"/>
    <property type="evidence" value="ECO:0007669"/>
    <property type="project" value="TreeGrafter"/>
</dbReference>
<keyword evidence="1" id="KW-0472">Membrane</keyword>
<gene>
    <name evidence="2" type="ORF">GCM10007183_06720</name>
    <name evidence="3" type="ORF">SAMEA4412661_00283</name>
</gene>
<name>A0A240BUZ4_9STAP</name>
<proteinExistence type="predicted"/>
<evidence type="ECO:0000313" key="4">
    <source>
        <dbReference type="Proteomes" id="UP000243706"/>
    </source>
</evidence>
<evidence type="ECO:0000256" key="1">
    <source>
        <dbReference type="SAM" id="Phobius"/>
    </source>
</evidence>
<keyword evidence="1" id="KW-0812">Transmembrane</keyword>
<protein>
    <submittedName>
        <fullName evidence="2 3">Membrane protein</fullName>
    </submittedName>
</protein>
<reference evidence="5" key="3">
    <citation type="journal article" date="2019" name="Int. J. Syst. Evol. Microbiol.">
        <title>The Global Catalogue of Microorganisms (GCM) 10K type strain sequencing project: providing services to taxonomists for standard genome sequencing and annotation.</title>
        <authorList>
            <consortium name="The Broad Institute Genomics Platform"/>
            <consortium name="The Broad Institute Genome Sequencing Center for Infectious Disease"/>
            <person name="Wu L."/>
            <person name="Ma J."/>
        </authorList>
    </citation>
    <scope>NUCLEOTIDE SEQUENCE [LARGE SCALE GENOMIC DNA]</scope>
    <source>
        <strain evidence="5">CCM 4175</strain>
    </source>
</reference>
<dbReference type="PANTHER" id="PTHR34821:SF2">
    <property type="entry name" value="INNER MEMBRANE PROTEIN YDCZ"/>
    <property type="match status" value="1"/>
</dbReference>
<evidence type="ECO:0000313" key="3">
    <source>
        <dbReference type="EMBL" id="SNV99470.1"/>
    </source>
</evidence>
<dbReference type="Proteomes" id="UP000243706">
    <property type="component" value="Chromosome 1"/>
</dbReference>
<feature type="transmembrane region" description="Helical" evidence="1">
    <location>
        <begin position="99"/>
        <end position="123"/>
    </location>
</feature>
<feature type="transmembrane region" description="Helical" evidence="1">
    <location>
        <begin position="6"/>
        <end position="22"/>
    </location>
</feature>
<feature type="transmembrane region" description="Helical" evidence="1">
    <location>
        <begin position="190"/>
        <end position="212"/>
    </location>
</feature>
<dbReference type="InterPro" id="IPR006750">
    <property type="entry name" value="YdcZ"/>
</dbReference>
<feature type="transmembrane region" description="Helical" evidence="1">
    <location>
        <begin position="34"/>
        <end position="54"/>
    </location>
</feature>
<dbReference type="KEGG" id="smus:C7J88_08560"/>
<feature type="transmembrane region" description="Helical" evidence="1">
    <location>
        <begin position="294"/>
        <end position="309"/>
    </location>
</feature>
<evidence type="ECO:0000313" key="5">
    <source>
        <dbReference type="Proteomes" id="UP000652995"/>
    </source>
</evidence>
<dbReference type="EMBL" id="BMCB01000003">
    <property type="protein sequence ID" value="GGA85188.1"/>
    <property type="molecule type" value="Genomic_DNA"/>
</dbReference>
<sequence>MLLSLVLLGLLAGAVVPFQTSINTRLSYYTQSTFYASTISFFVGTLCLIFLTALLYPYPFTHSYWATVRIDETWFIGGVMGVLFLTGNLLLLPKIGASLTVITTITGQLFMGCLIDTFGWFYITPQPFTIVKAIGLLLLLLGIILMNMQRRHAMFKQSDSSIVLWIIVGLIFGCAPPIQAATNSTLGQTVGSPIFASLISFSVGTLTLLVITTIFHRRFRIKHTHELYGPLKWWMFIGGALGVIFVTTIIVLTSQIGVTYTLVAVMIGQIMTSLIIDHFGLLGIPARKISQQRLWGLMIIILAVILIQFT</sequence>
<keyword evidence="1" id="KW-1133">Transmembrane helix</keyword>
<accession>A0A240BUZ4</accession>
<dbReference type="RefSeq" id="WP_095115367.1">
    <property type="nucleotide sequence ID" value="NZ_BMCB01000003.1"/>
</dbReference>
<reference evidence="2" key="1">
    <citation type="journal article" date="2014" name="Int. J. Syst. Evol. Microbiol.">
        <title>Complete genome of a new Firmicutes species belonging to the dominant human colonic microbiota ('Ruminococcus bicirculans') reveals two chromosomes and a selective capacity to utilize plant glucans.</title>
        <authorList>
            <consortium name="NISC Comparative Sequencing Program"/>
            <person name="Wegmann U."/>
            <person name="Louis P."/>
            <person name="Goesmann A."/>
            <person name="Henrissat B."/>
            <person name="Duncan S.H."/>
            <person name="Flint H.J."/>
        </authorList>
    </citation>
    <scope>NUCLEOTIDE SEQUENCE</scope>
    <source>
        <strain evidence="2">CCM 4175</strain>
    </source>
</reference>
<feature type="transmembrane region" description="Helical" evidence="1">
    <location>
        <begin position="258"/>
        <end position="282"/>
    </location>
</feature>
<dbReference type="AlphaFoldDB" id="A0A240BUZ4"/>
<dbReference type="Pfam" id="PF04657">
    <property type="entry name" value="DMT_YdcZ"/>
    <property type="match status" value="2"/>
</dbReference>
<feature type="transmembrane region" description="Helical" evidence="1">
    <location>
        <begin position="129"/>
        <end position="148"/>
    </location>
</feature>
<keyword evidence="5" id="KW-1185">Reference proteome</keyword>
<dbReference type="PANTHER" id="PTHR34821">
    <property type="entry name" value="INNER MEMBRANE PROTEIN YDCZ"/>
    <property type="match status" value="1"/>
</dbReference>
<feature type="transmembrane region" description="Helical" evidence="1">
    <location>
        <begin position="74"/>
        <end position="92"/>
    </location>
</feature>
<dbReference type="EMBL" id="LT906464">
    <property type="protein sequence ID" value="SNV99470.1"/>
    <property type="molecule type" value="Genomic_DNA"/>
</dbReference>
<dbReference type="OrthoDB" id="7864805at2"/>
<reference evidence="3 4" key="2">
    <citation type="submission" date="2017-06" db="EMBL/GenBank/DDBJ databases">
        <authorList>
            <consortium name="Pathogen Informatics"/>
        </authorList>
    </citation>
    <scope>NUCLEOTIDE SEQUENCE [LARGE SCALE GENOMIC DNA]</scope>
    <source>
        <strain evidence="3 4">NCTC13833</strain>
    </source>
</reference>